<dbReference type="Gene3D" id="3.30.450.20">
    <property type="entry name" value="PAS domain"/>
    <property type="match status" value="1"/>
</dbReference>
<evidence type="ECO:0000259" key="4">
    <source>
        <dbReference type="PROSITE" id="PS50048"/>
    </source>
</evidence>
<gene>
    <name evidence="5" type="primary">ABSGL_08370.1 scaffold 10076</name>
</gene>
<feature type="compositionally biased region" description="Low complexity" evidence="3">
    <location>
        <begin position="67"/>
        <end position="84"/>
    </location>
</feature>
<dbReference type="OrthoDB" id="1555531at2759"/>
<dbReference type="STRING" id="4829.A0A163M9D5"/>
<feature type="compositionally biased region" description="Polar residues" evidence="3">
    <location>
        <begin position="442"/>
        <end position="452"/>
    </location>
</feature>
<proteinExistence type="predicted"/>
<dbReference type="InterPro" id="IPR050335">
    <property type="entry name" value="ERT1_acuK_gluconeogen_tf"/>
</dbReference>
<dbReference type="EMBL" id="LT553919">
    <property type="protein sequence ID" value="SAM02569.1"/>
    <property type="molecule type" value="Genomic_DNA"/>
</dbReference>
<name>A0A163M9D5_ABSGL</name>
<reference evidence="5" key="1">
    <citation type="submission" date="2016-04" db="EMBL/GenBank/DDBJ databases">
        <authorList>
            <person name="Evans L.H."/>
            <person name="Alamgir A."/>
            <person name="Owens N."/>
            <person name="Weber N.D."/>
            <person name="Virtaneva K."/>
            <person name="Barbian K."/>
            <person name="Babar A."/>
            <person name="Rosenke K."/>
        </authorList>
    </citation>
    <scope>NUCLEOTIDE SEQUENCE [LARGE SCALE GENOMIC DNA]</scope>
    <source>
        <strain evidence="5">CBS 101.48</strain>
    </source>
</reference>
<feature type="compositionally biased region" description="Low complexity" evidence="3">
    <location>
        <begin position="398"/>
        <end position="426"/>
    </location>
</feature>
<dbReference type="CDD" id="cd00067">
    <property type="entry name" value="GAL4"/>
    <property type="match status" value="1"/>
</dbReference>
<sequence>MLGPCQRKKSIKPHVRTACINCKKAHLACDAERPCKRCISVGKTDSCYDIQHKKRGRPKLREKFTSSLLTTTGSNSSNTVSSYSAIPKRPMPRHQQSSMPHFQPMLPLTLPTPPTSSIITQQQHHQLTTSPIDSLAPFLAVSPPSSSFVMTKPTTTQQGYDLAMTETMNDTMMTLFLTTEMCCARASDETMDFIGYHPQELAHRSLYDFISNPADLHQVHQHLTQSHQQSLYYTSTTTPNTTNGGSGSPSSSSSSPSPSSSVSSSHSPTSSNDYYHQMPPSTLLNIANGSKTFKMALHFNTPEGKDTIPLSARFYFGGGLGADLCQPSTLDHLYIVCLLTKPSTYAPSSLADTKAAVPSPISPPTMNASLLMTDMQNVMTDLSSLSCLSSSLSSTYSSTSSTSSTSLSSPSTTSHIVTPAHSSPAISIPPPTSCAPLMMTPPYSSNHQITSTLDHEESSLVSQMRF</sequence>
<dbReference type="Pfam" id="PF00172">
    <property type="entry name" value="Zn_clus"/>
    <property type="match status" value="1"/>
</dbReference>
<dbReference type="Proteomes" id="UP000078561">
    <property type="component" value="Unassembled WGS sequence"/>
</dbReference>
<dbReference type="PROSITE" id="PS50048">
    <property type="entry name" value="ZN2_CY6_FUNGAL_2"/>
    <property type="match status" value="1"/>
</dbReference>
<dbReference type="PANTHER" id="PTHR47659">
    <property type="entry name" value="ZN(II)2CYS6 TRANSCRIPTION FACTOR (EUROFUNG)-RELATED"/>
    <property type="match status" value="1"/>
</dbReference>
<feature type="region of interest" description="Disordered" evidence="3">
    <location>
        <begin position="234"/>
        <end position="275"/>
    </location>
</feature>
<dbReference type="SUPFAM" id="SSF57701">
    <property type="entry name" value="Zn2/Cys6 DNA-binding domain"/>
    <property type="match status" value="1"/>
</dbReference>
<feature type="domain" description="Zn(2)-C6 fungal-type" evidence="4">
    <location>
        <begin position="18"/>
        <end position="47"/>
    </location>
</feature>
<protein>
    <recommendedName>
        <fullName evidence="4">Zn(2)-C6 fungal-type domain-containing protein</fullName>
    </recommendedName>
</protein>
<evidence type="ECO:0000256" key="3">
    <source>
        <dbReference type="SAM" id="MobiDB-lite"/>
    </source>
</evidence>
<feature type="compositionally biased region" description="Low complexity" evidence="3">
    <location>
        <begin position="234"/>
        <end position="272"/>
    </location>
</feature>
<organism evidence="5">
    <name type="scientific">Absidia glauca</name>
    <name type="common">Pin mould</name>
    <dbReference type="NCBI Taxonomy" id="4829"/>
    <lineage>
        <taxon>Eukaryota</taxon>
        <taxon>Fungi</taxon>
        <taxon>Fungi incertae sedis</taxon>
        <taxon>Mucoromycota</taxon>
        <taxon>Mucoromycotina</taxon>
        <taxon>Mucoromycetes</taxon>
        <taxon>Mucorales</taxon>
        <taxon>Cunninghamellaceae</taxon>
        <taxon>Absidia</taxon>
    </lineage>
</organism>
<dbReference type="InterPro" id="IPR001138">
    <property type="entry name" value="Zn2Cys6_DnaBD"/>
</dbReference>
<dbReference type="AlphaFoldDB" id="A0A163M9D5"/>
<dbReference type="GO" id="GO:0000981">
    <property type="term" value="F:DNA-binding transcription factor activity, RNA polymerase II-specific"/>
    <property type="evidence" value="ECO:0007669"/>
    <property type="project" value="InterPro"/>
</dbReference>
<dbReference type="InParanoid" id="A0A163M9D5"/>
<evidence type="ECO:0000313" key="5">
    <source>
        <dbReference type="EMBL" id="SAM02569.1"/>
    </source>
</evidence>
<dbReference type="PANTHER" id="PTHR47659:SF4">
    <property type="entry name" value="ZN(II)2CYS6 TRANSCRIPTION FACTOR (EUROFUNG)"/>
    <property type="match status" value="1"/>
</dbReference>
<dbReference type="InterPro" id="IPR035965">
    <property type="entry name" value="PAS-like_dom_sf"/>
</dbReference>
<feature type="region of interest" description="Disordered" evidence="3">
    <location>
        <begin position="67"/>
        <end position="98"/>
    </location>
</feature>
<dbReference type="Gene3D" id="4.10.240.10">
    <property type="entry name" value="Zn(2)-C6 fungal-type DNA-binding domain"/>
    <property type="match status" value="1"/>
</dbReference>
<keyword evidence="2" id="KW-0539">Nucleus</keyword>
<feature type="region of interest" description="Disordered" evidence="3">
    <location>
        <begin position="398"/>
        <end position="466"/>
    </location>
</feature>
<dbReference type="PROSITE" id="PS00463">
    <property type="entry name" value="ZN2_CY6_FUNGAL_1"/>
    <property type="match status" value="1"/>
</dbReference>
<evidence type="ECO:0000256" key="2">
    <source>
        <dbReference type="ARBA" id="ARBA00023242"/>
    </source>
</evidence>
<dbReference type="InterPro" id="IPR036864">
    <property type="entry name" value="Zn2-C6_fun-type_DNA-bd_sf"/>
</dbReference>
<dbReference type="SUPFAM" id="SSF55785">
    <property type="entry name" value="PYP-like sensor domain (PAS domain)"/>
    <property type="match status" value="1"/>
</dbReference>
<dbReference type="GO" id="GO:0008270">
    <property type="term" value="F:zinc ion binding"/>
    <property type="evidence" value="ECO:0007669"/>
    <property type="project" value="InterPro"/>
</dbReference>
<keyword evidence="1" id="KW-0479">Metal-binding</keyword>
<keyword evidence="6" id="KW-1185">Reference proteome</keyword>
<dbReference type="SMART" id="SM00066">
    <property type="entry name" value="GAL4"/>
    <property type="match status" value="1"/>
</dbReference>
<evidence type="ECO:0000313" key="6">
    <source>
        <dbReference type="Proteomes" id="UP000078561"/>
    </source>
</evidence>
<accession>A0A163M9D5</accession>
<evidence type="ECO:0000256" key="1">
    <source>
        <dbReference type="ARBA" id="ARBA00022723"/>
    </source>
</evidence>